<evidence type="ECO:0000313" key="2">
    <source>
        <dbReference type="EMBL" id="GGP59486.1"/>
    </source>
</evidence>
<accession>A0ABQ2Q8J3</accession>
<evidence type="ECO:0000256" key="1">
    <source>
        <dbReference type="SAM" id="SignalP"/>
    </source>
</evidence>
<proteinExistence type="predicted"/>
<keyword evidence="1" id="KW-0732">Signal</keyword>
<feature type="chain" id="PRO_5045197957" description="Copper resistance protein NlpE" evidence="1">
    <location>
        <begin position="22"/>
        <end position="144"/>
    </location>
</feature>
<dbReference type="Gene3D" id="2.40.128.640">
    <property type="match status" value="1"/>
</dbReference>
<dbReference type="Proteomes" id="UP000654367">
    <property type="component" value="Unassembled WGS sequence"/>
</dbReference>
<gene>
    <name evidence="2" type="ORF">GCM10009409_26800</name>
</gene>
<dbReference type="InterPro" id="IPR007298">
    <property type="entry name" value="Cu-R_lipoprotein_NlpE"/>
</dbReference>
<evidence type="ECO:0008006" key="4">
    <source>
        <dbReference type="Google" id="ProtNLM"/>
    </source>
</evidence>
<name>A0ABQ2Q8J3_9GAMM</name>
<organism evidence="2 3">
    <name type="scientific">Shewanella saliphila</name>
    <dbReference type="NCBI Taxonomy" id="2282698"/>
    <lineage>
        <taxon>Bacteria</taxon>
        <taxon>Pseudomonadati</taxon>
        <taxon>Pseudomonadota</taxon>
        <taxon>Gammaproteobacteria</taxon>
        <taxon>Alteromonadales</taxon>
        <taxon>Shewanellaceae</taxon>
        <taxon>Shewanella</taxon>
    </lineage>
</organism>
<protein>
    <recommendedName>
        <fullName evidence="4">Copper resistance protein NlpE</fullName>
    </recommendedName>
</protein>
<reference evidence="3" key="1">
    <citation type="journal article" date="2019" name="Int. J. Syst. Evol. Microbiol.">
        <title>The Global Catalogue of Microorganisms (GCM) 10K type strain sequencing project: providing services to taxonomists for standard genome sequencing and annotation.</title>
        <authorList>
            <consortium name="The Broad Institute Genomics Platform"/>
            <consortium name="The Broad Institute Genome Sequencing Center for Infectious Disease"/>
            <person name="Wu L."/>
            <person name="Ma J."/>
        </authorList>
    </citation>
    <scope>NUCLEOTIDE SEQUENCE [LARGE SCALE GENOMIC DNA]</scope>
    <source>
        <strain evidence="3">JCM 32304</strain>
    </source>
</reference>
<feature type="signal peptide" evidence="1">
    <location>
        <begin position="1"/>
        <end position="21"/>
    </location>
</feature>
<dbReference type="PROSITE" id="PS51257">
    <property type="entry name" value="PROKAR_LIPOPROTEIN"/>
    <property type="match status" value="1"/>
</dbReference>
<dbReference type="Pfam" id="PF04170">
    <property type="entry name" value="NlpE"/>
    <property type="match status" value="1"/>
</dbReference>
<keyword evidence="3" id="KW-1185">Reference proteome</keyword>
<comment type="caution">
    <text evidence="2">The sequence shown here is derived from an EMBL/GenBank/DDBJ whole genome shotgun (WGS) entry which is preliminary data.</text>
</comment>
<dbReference type="EMBL" id="BMQV01000029">
    <property type="protein sequence ID" value="GGP59486.1"/>
    <property type="molecule type" value="Genomic_DNA"/>
</dbReference>
<evidence type="ECO:0000313" key="3">
    <source>
        <dbReference type="Proteomes" id="UP000654367"/>
    </source>
</evidence>
<dbReference type="RefSeq" id="WP_188921199.1">
    <property type="nucleotide sequence ID" value="NZ_BMQV01000029.1"/>
</dbReference>
<sequence length="144" mass="16368">MKNVSFIVILLLLGCGQPAPSVEDIATSSRNTLQWQGIYHGVFPCPSCDGMDTTIELILPNHYIIHTVRLGSDPHPYSGNGTFKWDNTGNIIILDRGHIYQVYSEHLYLLDVQFNRITGPDAERYRVNKITTKEHLKNNPPEQY</sequence>